<accession>A0A9P7EJ65</accession>
<dbReference type="AlphaFoldDB" id="A0A9P7EJ65"/>
<protein>
    <submittedName>
        <fullName evidence="1">Uncharacterized protein</fullName>
    </submittedName>
</protein>
<proteinExistence type="predicted"/>
<evidence type="ECO:0000313" key="2">
    <source>
        <dbReference type="Proteomes" id="UP000807769"/>
    </source>
</evidence>
<evidence type="ECO:0000313" key="1">
    <source>
        <dbReference type="EMBL" id="KAG1823487.1"/>
    </source>
</evidence>
<dbReference type="OrthoDB" id="2663405at2759"/>
<name>A0A9P7EJ65_9AGAM</name>
<organism evidence="1 2">
    <name type="scientific">Suillus subaureus</name>
    <dbReference type="NCBI Taxonomy" id="48587"/>
    <lineage>
        <taxon>Eukaryota</taxon>
        <taxon>Fungi</taxon>
        <taxon>Dikarya</taxon>
        <taxon>Basidiomycota</taxon>
        <taxon>Agaricomycotina</taxon>
        <taxon>Agaricomycetes</taxon>
        <taxon>Agaricomycetidae</taxon>
        <taxon>Boletales</taxon>
        <taxon>Suillineae</taxon>
        <taxon>Suillaceae</taxon>
        <taxon>Suillus</taxon>
    </lineage>
</organism>
<keyword evidence="2" id="KW-1185">Reference proteome</keyword>
<comment type="caution">
    <text evidence="1">The sequence shown here is derived from an EMBL/GenBank/DDBJ whole genome shotgun (WGS) entry which is preliminary data.</text>
</comment>
<dbReference type="RefSeq" id="XP_041197547.1">
    <property type="nucleotide sequence ID" value="XM_041343807.1"/>
</dbReference>
<sequence>MSNPWTQYYSDNFRVVPSQSASGSSYISSPISSTPVSSASAAPIFQQTTITSNISLQHLYADVKAILQSAEASLEEQKKISKDLNELGTTVNALEGVLCGNRGKRKKKKEGGDVDLDILQSEGGIVRRLATMNSAINDLLAHVSRLDTASCHSVVCCNASTAARTPFPPLQKKYLDTSTSTDEPLPASAPPPCLLEFRPWFPPLQRSPETLAPASWNMNRMYLVF</sequence>
<gene>
    <name evidence="1" type="ORF">BJ212DRAFT_684059</name>
</gene>
<dbReference type="EMBL" id="JABBWG010000004">
    <property type="protein sequence ID" value="KAG1823487.1"/>
    <property type="molecule type" value="Genomic_DNA"/>
</dbReference>
<reference evidence="1" key="1">
    <citation type="journal article" date="2020" name="New Phytol.">
        <title>Comparative genomics reveals dynamic genome evolution in host specialist ectomycorrhizal fungi.</title>
        <authorList>
            <person name="Lofgren L.A."/>
            <person name="Nguyen N.H."/>
            <person name="Vilgalys R."/>
            <person name="Ruytinx J."/>
            <person name="Liao H.L."/>
            <person name="Branco S."/>
            <person name="Kuo A."/>
            <person name="LaButti K."/>
            <person name="Lipzen A."/>
            <person name="Andreopoulos W."/>
            <person name="Pangilinan J."/>
            <person name="Riley R."/>
            <person name="Hundley H."/>
            <person name="Na H."/>
            <person name="Barry K."/>
            <person name="Grigoriev I.V."/>
            <person name="Stajich J.E."/>
            <person name="Kennedy P.G."/>
        </authorList>
    </citation>
    <scope>NUCLEOTIDE SEQUENCE</scope>
    <source>
        <strain evidence="1">MN1</strain>
    </source>
</reference>
<dbReference type="Proteomes" id="UP000807769">
    <property type="component" value="Unassembled WGS sequence"/>
</dbReference>
<dbReference type="GeneID" id="64637823"/>